<dbReference type="InterPro" id="IPR029033">
    <property type="entry name" value="His_PPase_superfam"/>
</dbReference>
<dbReference type="Pfam" id="PF00300">
    <property type="entry name" value="His_Phos_1"/>
    <property type="match status" value="1"/>
</dbReference>
<dbReference type="InterPro" id="IPR050275">
    <property type="entry name" value="PGM_Phosphatase"/>
</dbReference>
<evidence type="ECO:0000313" key="4">
    <source>
        <dbReference type="Proteomes" id="UP000557193"/>
    </source>
</evidence>
<comment type="caution">
    <text evidence="3">The sequence shown here is derived from an EMBL/GenBank/DDBJ whole genome shotgun (WGS) entry which is preliminary data.</text>
</comment>
<proteinExistence type="predicted"/>
<evidence type="ECO:0000313" key="3">
    <source>
        <dbReference type="EMBL" id="MBB6341852.1"/>
    </source>
</evidence>
<protein>
    <submittedName>
        <fullName evidence="3">Alpha-ribazole phosphatase</fullName>
        <ecNumber evidence="3">3.1.3.73</ecNumber>
    </submittedName>
</protein>
<dbReference type="AlphaFoldDB" id="A0A7X0ERW0"/>
<dbReference type="InterPro" id="IPR013078">
    <property type="entry name" value="His_Pase_superF_clade-1"/>
</dbReference>
<dbReference type="GO" id="GO:0005737">
    <property type="term" value="C:cytoplasm"/>
    <property type="evidence" value="ECO:0007669"/>
    <property type="project" value="TreeGrafter"/>
</dbReference>
<name>A0A7X0ERW0_9PSED</name>
<evidence type="ECO:0000256" key="2">
    <source>
        <dbReference type="PIRSR" id="PIRSR613078-2"/>
    </source>
</evidence>
<dbReference type="PANTHER" id="PTHR48100:SF1">
    <property type="entry name" value="HISTIDINE PHOSPHATASE FAMILY PROTEIN-RELATED"/>
    <property type="match status" value="1"/>
</dbReference>
<dbReference type="PANTHER" id="PTHR48100">
    <property type="entry name" value="BROAD-SPECIFICITY PHOSPHATASE YOR283W-RELATED"/>
    <property type="match status" value="1"/>
</dbReference>
<dbReference type="PIRSF" id="PIRSF000709">
    <property type="entry name" value="6PFK_2-Ptase"/>
    <property type="match status" value="1"/>
</dbReference>
<feature type="binding site" evidence="2">
    <location>
        <position position="55"/>
    </location>
    <ligand>
        <name>substrate</name>
    </ligand>
</feature>
<keyword evidence="4" id="KW-1185">Reference proteome</keyword>
<keyword evidence="3" id="KW-0378">Hydrolase</keyword>
<dbReference type="EC" id="3.1.3.73" evidence="3"/>
<feature type="active site" description="Tele-phosphohistidine intermediate" evidence="1">
    <location>
        <position position="10"/>
    </location>
</feature>
<gene>
    <name evidence="3" type="ORF">HNP49_002020</name>
</gene>
<sequence>MTLQLELLRHGETTAGGGFHGSTDAPLAERGWQQMRAALATSSAWDLIISSPLTRCEAFARELAEQTGVPLRIEADLRELHFGDWEGRNSAEILLEDSEALGQFWNDPYRFTPPNAEPVRDFADRVLAAVERLQSELDGQRVLLITHGGVMRLLLARARGLPESQLLQVEVGFGALHRLQVEAGLGLTEA</sequence>
<dbReference type="RefSeq" id="WP_184682911.1">
    <property type="nucleotide sequence ID" value="NZ_JACHLL010000003.1"/>
</dbReference>
<dbReference type="Gene3D" id="3.40.50.1240">
    <property type="entry name" value="Phosphoglycerate mutase-like"/>
    <property type="match status" value="1"/>
</dbReference>
<dbReference type="GO" id="GO:0043755">
    <property type="term" value="F:alpha-ribazole phosphatase activity"/>
    <property type="evidence" value="ECO:0007669"/>
    <property type="project" value="UniProtKB-EC"/>
</dbReference>
<dbReference type="CDD" id="cd07067">
    <property type="entry name" value="HP_PGM_like"/>
    <property type="match status" value="1"/>
</dbReference>
<dbReference type="SMART" id="SM00855">
    <property type="entry name" value="PGAM"/>
    <property type="match status" value="1"/>
</dbReference>
<dbReference type="Proteomes" id="UP000557193">
    <property type="component" value="Unassembled WGS sequence"/>
</dbReference>
<dbReference type="SUPFAM" id="SSF53254">
    <property type="entry name" value="Phosphoglycerate mutase-like"/>
    <property type="match status" value="1"/>
</dbReference>
<feature type="active site" description="Proton donor/acceptor" evidence="1">
    <location>
        <position position="79"/>
    </location>
</feature>
<organism evidence="3 4">
    <name type="scientific">Pseudomonas fluvialis</name>
    <dbReference type="NCBI Taxonomy" id="1793966"/>
    <lineage>
        <taxon>Bacteria</taxon>
        <taxon>Pseudomonadati</taxon>
        <taxon>Pseudomonadota</taxon>
        <taxon>Gammaproteobacteria</taxon>
        <taxon>Pseudomonadales</taxon>
        <taxon>Pseudomonadaceae</taxon>
        <taxon>Pseudomonas</taxon>
    </lineage>
</organism>
<reference evidence="3 4" key="1">
    <citation type="submission" date="2020-08" db="EMBL/GenBank/DDBJ databases">
        <title>Functional genomics of gut bacteria from endangered species of beetles.</title>
        <authorList>
            <person name="Carlos-Shanley C."/>
        </authorList>
    </citation>
    <scope>NUCLEOTIDE SEQUENCE [LARGE SCALE GENOMIC DNA]</scope>
    <source>
        <strain evidence="3 4">S00202</strain>
    </source>
</reference>
<accession>A0A7X0ERW0</accession>
<dbReference type="EMBL" id="JACHLL010000003">
    <property type="protein sequence ID" value="MBB6341852.1"/>
    <property type="molecule type" value="Genomic_DNA"/>
</dbReference>
<evidence type="ECO:0000256" key="1">
    <source>
        <dbReference type="PIRSR" id="PIRSR613078-1"/>
    </source>
</evidence>